<dbReference type="SUPFAM" id="SSF51110">
    <property type="entry name" value="alpha-D-mannose-specific plant lectins"/>
    <property type="match status" value="1"/>
</dbReference>
<keyword evidence="8" id="KW-0245">EGF-like domain</keyword>
<evidence type="ECO:0000313" key="12">
    <source>
        <dbReference type="EMBL" id="CAK9323296.1"/>
    </source>
</evidence>
<dbReference type="InterPro" id="IPR000858">
    <property type="entry name" value="S_locus_glycoprot_dom"/>
</dbReference>
<evidence type="ECO:0000256" key="1">
    <source>
        <dbReference type="ARBA" id="ARBA00004167"/>
    </source>
</evidence>
<evidence type="ECO:0000256" key="8">
    <source>
        <dbReference type="PROSITE-ProRule" id="PRU00076"/>
    </source>
</evidence>
<dbReference type="InterPro" id="IPR036426">
    <property type="entry name" value="Bulb-type_lectin_dom_sf"/>
</dbReference>
<comment type="subcellular location">
    <subcellularLocation>
        <location evidence="1">Membrane</location>
        <topology evidence="1">Single-pass membrane protein</topology>
    </subcellularLocation>
</comment>
<keyword evidence="7" id="KW-0325">Glycoprotein</keyword>
<evidence type="ECO:0000256" key="2">
    <source>
        <dbReference type="ARBA" id="ARBA00022692"/>
    </source>
</evidence>
<evidence type="ECO:0000256" key="5">
    <source>
        <dbReference type="ARBA" id="ARBA00023136"/>
    </source>
</evidence>
<dbReference type="CDD" id="cd00028">
    <property type="entry name" value="B_lectin"/>
    <property type="match status" value="1"/>
</dbReference>
<dbReference type="Proteomes" id="UP001642487">
    <property type="component" value="Chromosome 5"/>
</dbReference>
<dbReference type="CDD" id="cd00053">
    <property type="entry name" value="EGF"/>
    <property type="match status" value="1"/>
</dbReference>
<keyword evidence="5" id="KW-0472">Membrane</keyword>
<evidence type="ECO:0000259" key="11">
    <source>
        <dbReference type="PROSITE" id="PS50927"/>
    </source>
</evidence>
<name>A0ABP0YSE5_9ROSI</name>
<dbReference type="InterPro" id="IPR000742">
    <property type="entry name" value="EGF"/>
</dbReference>
<dbReference type="Pfam" id="PF01453">
    <property type="entry name" value="B_lectin"/>
    <property type="match status" value="1"/>
</dbReference>
<evidence type="ECO:0000256" key="9">
    <source>
        <dbReference type="SAM" id="SignalP"/>
    </source>
</evidence>
<dbReference type="EMBL" id="OZ021739">
    <property type="protein sequence ID" value="CAK9323296.1"/>
    <property type="molecule type" value="Genomic_DNA"/>
</dbReference>
<sequence>MFIYGLLISLFLAPQSAWAEATTLTQGESIAVEDENQFLTSPDGTFSSGFYRVGSNSFCYSIWFAKSFDKTVVWMANRDNPVNGKQSKLSLTANGNLVLTDADGSVTWSTNTITTEKVELKLLDNGNLVLVNQIGGFLWQSFDFPTDTLLPQQQFLKNSTLVAIRTPGTYSSGFYFFKFNDDNVLNLIYNSPSLSSIYWPDPGKSVFENGRTRYNSSRVAILNDMGRFESTDNLNFNATDYGVGPKRRLTMDFDGILRLYSLVESTGSWKIAWLPSGQLDACLVHGLCGEFGICSYNPLPTCICPPGFVRSHPSDWSKGCKPSFNLSCDSQNLDFIHLP</sequence>
<evidence type="ECO:0000256" key="6">
    <source>
        <dbReference type="ARBA" id="ARBA00023157"/>
    </source>
</evidence>
<dbReference type="PROSITE" id="PS50026">
    <property type="entry name" value="EGF_3"/>
    <property type="match status" value="1"/>
</dbReference>
<evidence type="ECO:0000259" key="10">
    <source>
        <dbReference type="PROSITE" id="PS50026"/>
    </source>
</evidence>
<dbReference type="InterPro" id="IPR001480">
    <property type="entry name" value="Bulb-type_lectin_dom"/>
</dbReference>
<dbReference type="Pfam" id="PF00954">
    <property type="entry name" value="S_locus_glycop"/>
    <property type="match status" value="1"/>
</dbReference>
<protein>
    <recommendedName>
        <fullName evidence="14">Bulb-type lectin domain-containing protein</fullName>
    </recommendedName>
</protein>
<dbReference type="SMART" id="SM00108">
    <property type="entry name" value="B_lectin"/>
    <property type="match status" value="1"/>
</dbReference>
<evidence type="ECO:0000256" key="4">
    <source>
        <dbReference type="ARBA" id="ARBA00022989"/>
    </source>
</evidence>
<evidence type="ECO:0000313" key="13">
    <source>
        <dbReference type="Proteomes" id="UP001642487"/>
    </source>
</evidence>
<evidence type="ECO:0008006" key="14">
    <source>
        <dbReference type="Google" id="ProtNLM"/>
    </source>
</evidence>
<feature type="signal peptide" evidence="9">
    <location>
        <begin position="1"/>
        <end position="19"/>
    </location>
</feature>
<dbReference type="PANTHER" id="PTHR47974:SF3">
    <property type="entry name" value="RECEPTOR-LIKE SERINE_THREONINE-PROTEIN KINASE"/>
    <property type="match status" value="1"/>
</dbReference>
<keyword evidence="13" id="KW-1185">Reference proteome</keyword>
<proteinExistence type="predicted"/>
<accession>A0ABP0YSE5</accession>
<gene>
    <name evidence="12" type="ORF">CITCOLO1_LOCUS15474</name>
</gene>
<reference evidence="12 13" key="1">
    <citation type="submission" date="2024-03" db="EMBL/GenBank/DDBJ databases">
        <authorList>
            <person name="Gkanogiannis A."/>
            <person name="Becerra Lopez-Lavalle L."/>
        </authorList>
    </citation>
    <scope>NUCLEOTIDE SEQUENCE [LARGE SCALE GENOMIC DNA]</scope>
</reference>
<evidence type="ECO:0000256" key="3">
    <source>
        <dbReference type="ARBA" id="ARBA00022729"/>
    </source>
</evidence>
<dbReference type="Gene3D" id="2.90.10.10">
    <property type="entry name" value="Bulb-type lectin domain"/>
    <property type="match status" value="1"/>
</dbReference>
<comment type="caution">
    <text evidence="8">Lacks conserved residue(s) required for the propagation of feature annotation.</text>
</comment>
<keyword evidence="3 9" id="KW-0732">Signal</keyword>
<keyword evidence="2" id="KW-0812">Transmembrane</keyword>
<organism evidence="12 13">
    <name type="scientific">Citrullus colocynthis</name>
    <name type="common">colocynth</name>
    <dbReference type="NCBI Taxonomy" id="252529"/>
    <lineage>
        <taxon>Eukaryota</taxon>
        <taxon>Viridiplantae</taxon>
        <taxon>Streptophyta</taxon>
        <taxon>Embryophyta</taxon>
        <taxon>Tracheophyta</taxon>
        <taxon>Spermatophyta</taxon>
        <taxon>Magnoliopsida</taxon>
        <taxon>eudicotyledons</taxon>
        <taxon>Gunneridae</taxon>
        <taxon>Pentapetalae</taxon>
        <taxon>rosids</taxon>
        <taxon>fabids</taxon>
        <taxon>Cucurbitales</taxon>
        <taxon>Cucurbitaceae</taxon>
        <taxon>Benincaseae</taxon>
        <taxon>Citrullus</taxon>
    </lineage>
</organism>
<feature type="domain" description="EGF-like" evidence="10">
    <location>
        <begin position="278"/>
        <end position="314"/>
    </location>
</feature>
<evidence type="ECO:0000256" key="7">
    <source>
        <dbReference type="ARBA" id="ARBA00023180"/>
    </source>
</evidence>
<dbReference type="PROSITE" id="PS50927">
    <property type="entry name" value="BULB_LECTIN"/>
    <property type="match status" value="1"/>
</dbReference>
<keyword evidence="4" id="KW-1133">Transmembrane helix</keyword>
<feature type="chain" id="PRO_5045203567" description="Bulb-type lectin domain-containing protein" evidence="9">
    <location>
        <begin position="20"/>
        <end position="339"/>
    </location>
</feature>
<dbReference type="PANTHER" id="PTHR47974">
    <property type="entry name" value="OS07G0415500 PROTEIN"/>
    <property type="match status" value="1"/>
</dbReference>
<feature type="domain" description="Bulb-type lectin" evidence="11">
    <location>
        <begin position="15"/>
        <end position="143"/>
    </location>
</feature>
<keyword evidence="6" id="KW-1015">Disulfide bond</keyword>